<keyword evidence="17" id="KW-1185">Reference proteome</keyword>
<keyword evidence="9 14" id="KW-0472">Membrane</keyword>
<comment type="pathway">
    <text evidence="2 14">Porphyrin-containing compound metabolism; heme O biosynthesis; heme O from protoheme: step 1/1.</text>
</comment>
<protein>
    <recommendedName>
        <fullName evidence="11 14">Protoheme IX farnesyltransferase</fullName>
        <ecNumber evidence="3 14">2.5.1.141</ecNumber>
    </recommendedName>
    <alternativeName>
        <fullName evidence="12 14">Heme B farnesyltransferase</fullName>
    </alternativeName>
    <alternativeName>
        <fullName evidence="10 14">Heme O synthase</fullName>
    </alternativeName>
</protein>
<dbReference type="HAMAP" id="MF_00154">
    <property type="entry name" value="CyoE_CtaB"/>
    <property type="match status" value="1"/>
</dbReference>
<dbReference type="PANTHER" id="PTHR43448:SF7">
    <property type="entry name" value="4-HYDROXYBENZOATE SOLANESYLTRANSFERASE"/>
    <property type="match status" value="1"/>
</dbReference>
<keyword evidence="5 14" id="KW-0808">Transferase</keyword>
<evidence type="ECO:0000313" key="17">
    <source>
        <dbReference type="Proteomes" id="UP000608154"/>
    </source>
</evidence>
<gene>
    <name evidence="14 16" type="primary">ctaB</name>
    <name evidence="16" type="ORF">GCM10011494_08240</name>
</gene>
<dbReference type="Gene3D" id="1.20.120.1780">
    <property type="entry name" value="UbiA prenyltransferase"/>
    <property type="match status" value="1"/>
</dbReference>
<organism evidence="16 17">
    <name type="scientific">Novosphingobium endophyticum</name>
    <dbReference type="NCBI Taxonomy" id="1955250"/>
    <lineage>
        <taxon>Bacteria</taxon>
        <taxon>Pseudomonadati</taxon>
        <taxon>Pseudomonadota</taxon>
        <taxon>Alphaproteobacteria</taxon>
        <taxon>Sphingomonadales</taxon>
        <taxon>Sphingomonadaceae</taxon>
        <taxon>Novosphingobium</taxon>
    </lineage>
</organism>
<reference evidence="16" key="1">
    <citation type="journal article" date="2014" name="Int. J. Syst. Evol. Microbiol.">
        <title>Complete genome sequence of Corynebacterium casei LMG S-19264T (=DSM 44701T), isolated from a smear-ripened cheese.</title>
        <authorList>
            <consortium name="US DOE Joint Genome Institute (JGI-PGF)"/>
            <person name="Walter F."/>
            <person name="Albersmeier A."/>
            <person name="Kalinowski J."/>
            <person name="Ruckert C."/>
        </authorList>
    </citation>
    <scope>NUCLEOTIDE SEQUENCE</scope>
    <source>
        <strain evidence="16">CGMCC 1.15095</strain>
    </source>
</reference>
<evidence type="ECO:0000256" key="15">
    <source>
        <dbReference type="SAM" id="MobiDB-lite"/>
    </source>
</evidence>
<feature type="transmembrane region" description="Helical" evidence="14">
    <location>
        <begin position="297"/>
        <end position="314"/>
    </location>
</feature>
<comment type="function">
    <text evidence="14">Converts heme B (protoheme IX) to heme O by substitution of the vinyl group on carbon 2 of heme B porphyrin ring with a hydroxyethyl farnesyl side group.</text>
</comment>
<evidence type="ECO:0000256" key="14">
    <source>
        <dbReference type="HAMAP-Rule" id="MF_00154"/>
    </source>
</evidence>
<feature type="transmembrane region" description="Helical" evidence="14">
    <location>
        <begin position="163"/>
        <end position="182"/>
    </location>
</feature>
<keyword evidence="7 14" id="KW-1133">Transmembrane helix</keyword>
<evidence type="ECO:0000256" key="4">
    <source>
        <dbReference type="ARBA" id="ARBA00022475"/>
    </source>
</evidence>
<dbReference type="NCBIfam" id="TIGR01473">
    <property type="entry name" value="cyoE_ctaB"/>
    <property type="match status" value="1"/>
</dbReference>
<dbReference type="EMBL" id="BMHK01000004">
    <property type="protein sequence ID" value="GGB92231.1"/>
    <property type="molecule type" value="Genomic_DNA"/>
</dbReference>
<dbReference type="GO" id="GO:0048034">
    <property type="term" value="P:heme O biosynthetic process"/>
    <property type="evidence" value="ECO:0007669"/>
    <property type="project" value="UniProtKB-UniRule"/>
</dbReference>
<feature type="transmembrane region" description="Helical" evidence="14">
    <location>
        <begin position="260"/>
        <end position="277"/>
    </location>
</feature>
<reference evidence="16" key="2">
    <citation type="submission" date="2020-09" db="EMBL/GenBank/DDBJ databases">
        <authorList>
            <person name="Sun Q."/>
            <person name="Zhou Y."/>
        </authorList>
    </citation>
    <scope>NUCLEOTIDE SEQUENCE</scope>
    <source>
        <strain evidence="16">CGMCC 1.15095</strain>
    </source>
</reference>
<comment type="caution">
    <text evidence="16">The sequence shown here is derived from an EMBL/GenBank/DDBJ whole genome shotgun (WGS) entry which is preliminary data.</text>
</comment>
<feature type="transmembrane region" description="Helical" evidence="14">
    <location>
        <begin position="188"/>
        <end position="212"/>
    </location>
</feature>
<dbReference type="EC" id="2.5.1.141" evidence="3 14"/>
<evidence type="ECO:0000256" key="3">
    <source>
        <dbReference type="ARBA" id="ARBA00012292"/>
    </source>
</evidence>
<dbReference type="Pfam" id="PF01040">
    <property type="entry name" value="UbiA"/>
    <property type="match status" value="1"/>
</dbReference>
<evidence type="ECO:0000313" key="16">
    <source>
        <dbReference type="EMBL" id="GGB92231.1"/>
    </source>
</evidence>
<comment type="miscellaneous">
    <text evidence="14">Carbon 2 of the heme B porphyrin ring is defined according to the Fischer nomenclature.</text>
</comment>
<feature type="transmembrane region" description="Helical" evidence="14">
    <location>
        <begin position="237"/>
        <end position="254"/>
    </location>
</feature>
<feature type="region of interest" description="Disordered" evidence="15">
    <location>
        <begin position="1"/>
        <end position="24"/>
    </location>
</feature>
<evidence type="ECO:0000256" key="13">
    <source>
        <dbReference type="ARBA" id="ARBA00047690"/>
    </source>
</evidence>
<evidence type="ECO:0000256" key="12">
    <source>
        <dbReference type="ARBA" id="ARBA00042475"/>
    </source>
</evidence>
<dbReference type="CDD" id="cd13957">
    <property type="entry name" value="PT_UbiA_Cox10"/>
    <property type="match status" value="1"/>
</dbReference>
<dbReference type="NCBIfam" id="NF003349">
    <property type="entry name" value="PRK04375.1-2"/>
    <property type="match status" value="1"/>
</dbReference>
<dbReference type="Gene3D" id="1.10.357.140">
    <property type="entry name" value="UbiA prenyltransferase"/>
    <property type="match status" value="1"/>
</dbReference>
<evidence type="ECO:0000256" key="1">
    <source>
        <dbReference type="ARBA" id="ARBA00004651"/>
    </source>
</evidence>
<dbReference type="AlphaFoldDB" id="A0A916TRH9"/>
<keyword evidence="4 14" id="KW-1003">Cell membrane</keyword>
<feature type="transmembrane region" description="Helical" evidence="14">
    <location>
        <begin position="65"/>
        <end position="88"/>
    </location>
</feature>
<dbReference type="InterPro" id="IPR000537">
    <property type="entry name" value="UbiA_prenyltransferase"/>
</dbReference>
<evidence type="ECO:0000256" key="7">
    <source>
        <dbReference type="ARBA" id="ARBA00022989"/>
    </source>
</evidence>
<dbReference type="GO" id="GO:0005886">
    <property type="term" value="C:plasma membrane"/>
    <property type="evidence" value="ECO:0007669"/>
    <property type="project" value="UniProtKB-SubCell"/>
</dbReference>
<comment type="catalytic activity">
    <reaction evidence="13 14">
        <text>heme b + (2E,6E)-farnesyl diphosphate + H2O = Fe(II)-heme o + diphosphate</text>
        <dbReference type="Rhea" id="RHEA:28070"/>
        <dbReference type="ChEBI" id="CHEBI:15377"/>
        <dbReference type="ChEBI" id="CHEBI:33019"/>
        <dbReference type="ChEBI" id="CHEBI:60344"/>
        <dbReference type="ChEBI" id="CHEBI:60530"/>
        <dbReference type="ChEBI" id="CHEBI:175763"/>
        <dbReference type="EC" id="2.5.1.141"/>
    </reaction>
</comment>
<name>A0A916TRH9_9SPHN</name>
<feature type="transmembrane region" description="Helical" evidence="14">
    <location>
        <begin position="118"/>
        <end position="151"/>
    </location>
</feature>
<keyword evidence="6 14" id="KW-0812">Transmembrane</keyword>
<comment type="subcellular location">
    <subcellularLocation>
        <location evidence="1 14">Cell membrane</location>
        <topology evidence="1 14">Multi-pass membrane protein</topology>
    </subcellularLocation>
</comment>
<proteinExistence type="inferred from homology"/>
<dbReference type="InterPro" id="IPR006369">
    <property type="entry name" value="Protohaem_IX_farnesylTrfase"/>
</dbReference>
<evidence type="ECO:0000256" key="10">
    <source>
        <dbReference type="ARBA" id="ARBA00030253"/>
    </source>
</evidence>
<dbReference type="PROSITE" id="PS00943">
    <property type="entry name" value="UBIA"/>
    <property type="match status" value="1"/>
</dbReference>
<evidence type="ECO:0000256" key="8">
    <source>
        <dbReference type="ARBA" id="ARBA00023133"/>
    </source>
</evidence>
<accession>A0A916TRH9</accession>
<evidence type="ECO:0000256" key="11">
    <source>
        <dbReference type="ARBA" id="ARBA00040810"/>
    </source>
</evidence>
<dbReference type="PANTHER" id="PTHR43448">
    <property type="entry name" value="PROTOHEME IX FARNESYLTRANSFERASE, MITOCHONDRIAL"/>
    <property type="match status" value="1"/>
</dbReference>
<dbReference type="InterPro" id="IPR030470">
    <property type="entry name" value="UbiA_prenylTrfase_CS"/>
</dbReference>
<feature type="transmembrane region" description="Helical" evidence="14">
    <location>
        <begin position="41"/>
        <end position="58"/>
    </location>
</feature>
<dbReference type="Proteomes" id="UP000608154">
    <property type="component" value="Unassembled WGS sequence"/>
</dbReference>
<dbReference type="GO" id="GO:0008495">
    <property type="term" value="F:protoheme IX farnesyltransferase activity"/>
    <property type="evidence" value="ECO:0007669"/>
    <property type="project" value="UniProtKB-UniRule"/>
</dbReference>
<keyword evidence="8 14" id="KW-0350">Heme biosynthesis</keyword>
<evidence type="ECO:0000256" key="5">
    <source>
        <dbReference type="ARBA" id="ARBA00022679"/>
    </source>
</evidence>
<evidence type="ECO:0000256" key="2">
    <source>
        <dbReference type="ARBA" id="ARBA00004919"/>
    </source>
</evidence>
<comment type="similarity">
    <text evidence="14">Belongs to the UbiA prenyltransferase family. Protoheme IX farnesyltransferase subfamily.</text>
</comment>
<sequence length="320" mass="34451">MKQALSQPLPQAGGKPKDAPLTRATVPMPADWRDLLALTKPRVMSLVIFTGLCGLIAAPERIHPVLAFTAILCIAMGAGGAAALNQWWEADLDAGMKRTAKRPLPQGRLERTTARDFGMVLCAASVFLMGFAVGWLAAAILAVSIVYYAVIYTIWLKPRTPQNIVIGGGAGAFPPLIGWVAATGDITLMPVVLFAIIFFWTPPHFWALALFVKSDYAKVGIPMMPVVAGEKATRRQILAYAILLLPLSVVPWWIGGTGAVYGASAAVLSTLFLALSARVGLRESEGPEDRMKPEKQLFAYSVIYLFALFAALVVDRFVAI</sequence>
<evidence type="ECO:0000256" key="9">
    <source>
        <dbReference type="ARBA" id="ARBA00023136"/>
    </source>
</evidence>
<evidence type="ECO:0000256" key="6">
    <source>
        <dbReference type="ARBA" id="ARBA00022692"/>
    </source>
</evidence>
<dbReference type="InterPro" id="IPR044878">
    <property type="entry name" value="UbiA_sf"/>
</dbReference>